<feature type="transmembrane region" description="Helical" evidence="31">
    <location>
        <begin position="944"/>
        <end position="965"/>
    </location>
</feature>
<evidence type="ECO:0000256" key="24">
    <source>
        <dbReference type="ARBA" id="ARBA00051604"/>
    </source>
</evidence>
<keyword evidence="8" id="KW-1003">Cell membrane</keyword>
<evidence type="ECO:0000256" key="27">
    <source>
        <dbReference type="ARBA" id="ARBA00052963"/>
    </source>
</evidence>
<dbReference type="GO" id="GO:0008559">
    <property type="term" value="F:ABC-type xenobiotic transporter activity"/>
    <property type="evidence" value="ECO:0007669"/>
    <property type="project" value="UniProtKB-EC"/>
</dbReference>
<dbReference type="PROSITE" id="PS50929">
    <property type="entry name" value="ABC_TM1F"/>
    <property type="match status" value="2"/>
</dbReference>
<evidence type="ECO:0000256" key="5">
    <source>
        <dbReference type="ARBA" id="ARBA00009726"/>
    </source>
</evidence>
<keyword evidence="10 31" id="KW-0812">Transmembrane</keyword>
<evidence type="ECO:0000256" key="30">
    <source>
        <dbReference type="SAM" id="MobiDB-lite"/>
    </source>
</evidence>
<dbReference type="GO" id="GO:0010008">
    <property type="term" value="C:endosome membrane"/>
    <property type="evidence" value="ECO:0007669"/>
    <property type="project" value="UniProtKB-SubCell"/>
</dbReference>
<dbReference type="Gene3D" id="3.40.50.300">
    <property type="entry name" value="P-loop containing nucleotide triphosphate hydrolases"/>
    <property type="match status" value="2"/>
</dbReference>
<dbReference type="InterPro" id="IPR036640">
    <property type="entry name" value="ABC1_TM_sf"/>
</dbReference>
<evidence type="ECO:0000256" key="14">
    <source>
        <dbReference type="ARBA" id="ARBA00022840"/>
    </source>
</evidence>
<feature type="transmembrane region" description="Helical" evidence="31">
    <location>
        <begin position="390"/>
        <end position="407"/>
    </location>
</feature>
<feature type="transmembrane region" description="Helical" evidence="31">
    <location>
        <begin position="357"/>
        <end position="384"/>
    </location>
</feature>
<proteinExistence type="inferred from homology"/>
<keyword evidence="13" id="KW-0967">Endosome</keyword>
<evidence type="ECO:0000256" key="2">
    <source>
        <dbReference type="ARBA" id="ARBA00004463"/>
    </source>
</evidence>
<evidence type="ECO:0000256" key="28">
    <source>
        <dbReference type="ARBA" id="ARBA00069159"/>
    </source>
</evidence>
<keyword evidence="17" id="KW-0333">Golgi apparatus</keyword>
<dbReference type="CDD" id="cd03244">
    <property type="entry name" value="ABCC_MRP_domain2"/>
    <property type="match status" value="1"/>
</dbReference>
<feature type="region of interest" description="Disordered" evidence="30">
    <location>
        <begin position="461"/>
        <end position="481"/>
    </location>
</feature>
<evidence type="ECO:0000256" key="11">
    <source>
        <dbReference type="ARBA" id="ARBA00022737"/>
    </source>
</evidence>
<evidence type="ECO:0000256" key="29">
    <source>
        <dbReference type="ARBA" id="ARBA00082793"/>
    </source>
</evidence>
<evidence type="ECO:0000259" key="33">
    <source>
        <dbReference type="PROSITE" id="PS50929"/>
    </source>
</evidence>
<evidence type="ECO:0000256" key="18">
    <source>
        <dbReference type="ARBA" id="ARBA00023136"/>
    </source>
</evidence>
<comment type="catalytic activity">
    <reaction evidence="21">
        <text>ATP + H2O + xenobioticSide 1 = ADP + phosphate + xenobioticSide 2.</text>
        <dbReference type="EC" id="7.6.2.2"/>
    </reaction>
</comment>
<evidence type="ECO:0000256" key="15">
    <source>
        <dbReference type="ARBA" id="ARBA00022967"/>
    </source>
</evidence>
<evidence type="ECO:0000256" key="21">
    <source>
        <dbReference type="ARBA" id="ARBA00034018"/>
    </source>
</evidence>
<dbReference type="GO" id="GO:0016323">
    <property type="term" value="C:basolateral plasma membrane"/>
    <property type="evidence" value="ECO:0007669"/>
    <property type="project" value="UniProtKB-SubCell"/>
</dbReference>
<feature type="domain" description="ABC transmembrane type-1" evidence="33">
    <location>
        <begin position="140"/>
        <end position="419"/>
    </location>
</feature>
<keyword evidence="9" id="KW-0597">Phosphoprotein</keyword>
<comment type="catalytic activity">
    <reaction evidence="22">
        <text>(2S)-2-[5-amino-1-(beta-D-ribosyl)imidazole-4-carboxamido]succinate(in) + ATP + H2O = (2S)-2-[5-amino-1-(beta-D-ribosyl)imidazole-4-carboxamido]succinate(out) + ADP + phosphate + H(+)</text>
        <dbReference type="Rhea" id="RHEA:66752"/>
        <dbReference type="ChEBI" id="CHEBI:15377"/>
        <dbReference type="ChEBI" id="CHEBI:15378"/>
        <dbReference type="ChEBI" id="CHEBI:30616"/>
        <dbReference type="ChEBI" id="CHEBI:43474"/>
        <dbReference type="ChEBI" id="CHEBI:167466"/>
        <dbReference type="ChEBI" id="CHEBI:456216"/>
    </reaction>
    <physiologicalReaction direction="left-to-right" evidence="22">
        <dbReference type="Rhea" id="RHEA:66753"/>
    </physiologicalReaction>
</comment>
<keyword evidence="16 31" id="KW-1133">Transmembrane helix</keyword>
<feature type="transmembrane region" description="Helical" evidence="31">
    <location>
        <begin position="272"/>
        <end position="296"/>
    </location>
</feature>
<dbReference type="InterPro" id="IPR003593">
    <property type="entry name" value="AAA+_ATPase"/>
</dbReference>
<evidence type="ECO:0000256" key="10">
    <source>
        <dbReference type="ARBA" id="ARBA00022692"/>
    </source>
</evidence>
<keyword evidence="18 31" id="KW-0472">Membrane</keyword>
<keyword evidence="7" id="KW-0813">Transport</keyword>
<keyword evidence="19" id="KW-0325">Glycoprotein</keyword>
<comment type="catalytic activity">
    <reaction evidence="25">
        <text>N-acetyl-L-aspartyl-L-glutamyl-L-glutamate(in) + ATP + H2O = N-acetyl-L-aspartyl-L-glutamyl-L-glutamate(out) + ADP + phosphate + H(+)</text>
        <dbReference type="Rhea" id="RHEA:66732"/>
        <dbReference type="ChEBI" id="CHEBI:15377"/>
        <dbReference type="ChEBI" id="CHEBI:15378"/>
        <dbReference type="ChEBI" id="CHEBI:30616"/>
        <dbReference type="ChEBI" id="CHEBI:43474"/>
        <dbReference type="ChEBI" id="CHEBI:76935"/>
        <dbReference type="ChEBI" id="CHEBI:456216"/>
    </reaction>
    <physiologicalReaction direction="left-to-right" evidence="25">
        <dbReference type="Rhea" id="RHEA:66733"/>
    </physiologicalReaction>
</comment>
<dbReference type="Pfam" id="PF00664">
    <property type="entry name" value="ABC_membrane"/>
    <property type="match status" value="2"/>
</dbReference>
<keyword evidence="12" id="KW-0547">Nucleotide-binding</keyword>
<dbReference type="EC" id="7.6.2.2" evidence="6"/>
<dbReference type="SUPFAM" id="SSF52540">
    <property type="entry name" value="P-loop containing nucleoside triphosphate hydrolases"/>
    <property type="match status" value="2"/>
</dbReference>
<evidence type="ECO:0000256" key="4">
    <source>
        <dbReference type="ARBA" id="ARBA00004608"/>
    </source>
</evidence>
<comment type="similarity">
    <text evidence="5">Belongs to the ABC transporter superfamily. ABCC family. Conjugate transporter (TC 3.A.1.208) subfamily.</text>
</comment>
<evidence type="ECO:0000256" key="26">
    <source>
        <dbReference type="ARBA" id="ARBA00052708"/>
    </source>
</evidence>
<evidence type="ECO:0000256" key="17">
    <source>
        <dbReference type="ARBA" id="ARBA00023034"/>
    </source>
</evidence>
<evidence type="ECO:0000256" key="13">
    <source>
        <dbReference type="ARBA" id="ARBA00022753"/>
    </source>
</evidence>
<evidence type="ECO:0000256" key="9">
    <source>
        <dbReference type="ARBA" id="ARBA00022553"/>
    </source>
</evidence>
<dbReference type="FunFam" id="3.40.50.300:FF:000074">
    <property type="entry name" value="Multidrug resistance-associated protein 5 isoform 1"/>
    <property type="match status" value="1"/>
</dbReference>
<evidence type="ECO:0000256" key="19">
    <source>
        <dbReference type="ARBA" id="ARBA00023180"/>
    </source>
</evidence>
<dbReference type="GO" id="GO:0005524">
    <property type="term" value="F:ATP binding"/>
    <property type="evidence" value="ECO:0007669"/>
    <property type="project" value="UniProtKB-KW"/>
</dbReference>
<evidence type="ECO:0000313" key="34">
    <source>
        <dbReference type="EMBL" id="KAG7324435.1"/>
    </source>
</evidence>
<evidence type="ECO:0000256" key="7">
    <source>
        <dbReference type="ARBA" id="ARBA00022448"/>
    </source>
</evidence>
<feature type="transmembrane region" description="Helical" evidence="31">
    <location>
        <begin position="247"/>
        <end position="266"/>
    </location>
</feature>
<organism evidence="34 35">
    <name type="scientific">Hemibagrus wyckioides</name>
    <dbReference type="NCBI Taxonomy" id="337641"/>
    <lineage>
        <taxon>Eukaryota</taxon>
        <taxon>Metazoa</taxon>
        <taxon>Chordata</taxon>
        <taxon>Craniata</taxon>
        <taxon>Vertebrata</taxon>
        <taxon>Euteleostomi</taxon>
        <taxon>Actinopterygii</taxon>
        <taxon>Neopterygii</taxon>
        <taxon>Teleostei</taxon>
        <taxon>Ostariophysi</taxon>
        <taxon>Siluriformes</taxon>
        <taxon>Bagridae</taxon>
        <taxon>Hemibagrus</taxon>
    </lineage>
</organism>
<feature type="transmembrane region" description="Helical" evidence="31">
    <location>
        <begin position="815"/>
        <end position="838"/>
    </location>
</feature>
<evidence type="ECO:0000313" key="35">
    <source>
        <dbReference type="Proteomes" id="UP000824219"/>
    </source>
</evidence>
<evidence type="ECO:0000259" key="32">
    <source>
        <dbReference type="PROSITE" id="PS50893"/>
    </source>
</evidence>
<comment type="caution">
    <text evidence="34">The sequence shown here is derived from an EMBL/GenBank/DDBJ whole genome shotgun (WGS) entry which is preliminary data.</text>
</comment>
<dbReference type="InterPro" id="IPR017871">
    <property type="entry name" value="ABC_transporter-like_CS"/>
</dbReference>
<dbReference type="PANTHER" id="PTHR24223">
    <property type="entry name" value="ATP-BINDING CASSETTE SUB-FAMILY C"/>
    <property type="match status" value="1"/>
</dbReference>
<feature type="domain" description="ABC transmembrane type-1" evidence="33">
    <location>
        <begin position="818"/>
        <end position="1113"/>
    </location>
</feature>
<comment type="subcellular location">
    <subcellularLocation>
        <location evidence="1">Apical cell membrane</location>
        <topology evidence="1">Multi-pass membrane protein</topology>
    </subcellularLocation>
    <subcellularLocation>
        <location evidence="3">Basolateral cell membrane</location>
        <topology evidence="3">Multi-pass membrane protein</topology>
    </subcellularLocation>
    <subcellularLocation>
        <location evidence="2">Cytoplasmic granule</location>
    </subcellularLocation>
    <subcellularLocation>
        <location evidence="4">Endosome membrane</location>
    </subcellularLocation>
    <subcellularLocation>
        <location evidence="20">Golgi apparatus lumen</location>
    </subcellularLocation>
</comment>
<dbReference type="CDD" id="cd18592">
    <property type="entry name" value="ABC_6TM_MRP5_8_9_D1"/>
    <property type="match status" value="1"/>
</dbReference>
<feature type="domain" description="ABC transporter" evidence="32">
    <location>
        <begin position="521"/>
        <end position="743"/>
    </location>
</feature>
<dbReference type="PANTHER" id="PTHR24223:SF355">
    <property type="entry name" value="MULTIDRUG RESISTANCE-ASSOCIATED PROTEIN 5"/>
    <property type="match status" value="1"/>
</dbReference>
<dbReference type="GO" id="GO:0005796">
    <property type="term" value="C:Golgi lumen"/>
    <property type="evidence" value="ECO:0007669"/>
    <property type="project" value="UniProtKB-SubCell"/>
</dbReference>
<dbReference type="FunFam" id="1.20.1560.10:FF:000015">
    <property type="entry name" value="multidrug resistance-associated protein 5 isoform X1"/>
    <property type="match status" value="1"/>
</dbReference>
<feature type="transmembrane region" description="Helical" evidence="31">
    <location>
        <begin position="869"/>
        <end position="886"/>
    </location>
</feature>
<dbReference type="InterPro" id="IPR027417">
    <property type="entry name" value="P-loop_NTPase"/>
</dbReference>
<evidence type="ECO:0000256" key="6">
    <source>
        <dbReference type="ARBA" id="ARBA00012191"/>
    </source>
</evidence>
<evidence type="ECO:0000256" key="31">
    <source>
        <dbReference type="SAM" id="Phobius"/>
    </source>
</evidence>
<reference evidence="34 35" key="1">
    <citation type="submission" date="2021-06" db="EMBL/GenBank/DDBJ databases">
        <title>Chromosome-level genome assembly of the red-tail catfish (Hemibagrus wyckioides).</title>
        <authorList>
            <person name="Shao F."/>
        </authorList>
    </citation>
    <scope>NUCLEOTIDE SEQUENCE [LARGE SCALE GENOMIC DNA]</scope>
    <source>
        <strain evidence="34">EC202008001</strain>
        <tissue evidence="34">Blood</tissue>
    </source>
</reference>
<evidence type="ECO:0000256" key="16">
    <source>
        <dbReference type="ARBA" id="ARBA00022989"/>
    </source>
</evidence>
<comment type="catalytic activity">
    <reaction evidence="27">
        <text>3',5'-cyclic GMP(in) + ATP + H2O = 3',5'-cyclic GMP(out) + ADP + phosphate + H(+)</text>
        <dbReference type="Rhea" id="RHEA:66188"/>
        <dbReference type="ChEBI" id="CHEBI:15377"/>
        <dbReference type="ChEBI" id="CHEBI:15378"/>
        <dbReference type="ChEBI" id="CHEBI:30616"/>
        <dbReference type="ChEBI" id="CHEBI:43474"/>
        <dbReference type="ChEBI" id="CHEBI:57746"/>
        <dbReference type="ChEBI" id="CHEBI:456216"/>
    </reaction>
    <physiologicalReaction direction="left-to-right" evidence="27">
        <dbReference type="Rhea" id="RHEA:66189"/>
    </physiologicalReaction>
</comment>
<feature type="transmembrane region" description="Helical" evidence="31">
    <location>
        <begin position="971"/>
        <end position="994"/>
    </location>
</feature>
<feature type="domain" description="ABC transporter" evidence="32">
    <location>
        <begin position="1152"/>
        <end position="1386"/>
    </location>
</feature>
<dbReference type="PROSITE" id="PS50893">
    <property type="entry name" value="ABC_TRANSPORTER_2"/>
    <property type="match status" value="2"/>
</dbReference>
<dbReference type="CDD" id="cd03250">
    <property type="entry name" value="ABCC_MRP_domain1"/>
    <property type="match status" value="1"/>
</dbReference>
<dbReference type="InterPro" id="IPR003439">
    <property type="entry name" value="ABC_transporter-like_ATP-bd"/>
</dbReference>
<evidence type="ECO:0000256" key="20">
    <source>
        <dbReference type="ARBA" id="ARBA00023769"/>
    </source>
</evidence>
<name>A0A9D3NNX6_9TELE</name>
<dbReference type="InterPro" id="IPR050173">
    <property type="entry name" value="ABC_transporter_C-like"/>
</dbReference>
<evidence type="ECO:0000256" key="3">
    <source>
        <dbReference type="ARBA" id="ARBA00004554"/>
    </source>
</evidence>
<evidence type="ECO:0000256" key="1">
    <source>
        <dbReference type="ARBA" id="ARBA00004424"/>
    </source>
</evidence>
<protein>
    <recommendedName>
        <fullName evidence="28">ATP-binding cassette sub-family C member 5</fullName>
        <ecNumber evidence="6">7.6.2.2</ecNumber>
    </recommendedName>
    <alternativeName>
        <fullName evidence="29">Multidrug resistance-associated protein 5</fullName>
    </alternativeName>
</protein>
<dbReference type="CDD" id="cd18599">
    <property type="entry name" value="ABC_6TM_MRP5_8_9_D2"/>
    <property type="match status" value="1"/>
</dbReference>
<keyword evidence="35" id="KW-1185">Reference proteome</keyword>
<comment type="catalytic activity">
    <reaction evidence="26">
        <text>N-acetyl-L-aspartate(in) + ATP + H2O = N-acetyl-L-aspartate(out) + ADP + phosphate + H(+)</text>
        <dbReference type="Rhea" id="RHEA:66744"/>
        <dbReference type="ChEBI" id="CHEBI:15377"/>
        <dbReference type="ChEBI" id="CHEBI:15378"/>
        <dbReference type="ChEBI" id="CHEBI:16953"/>
        <dbReference type="ChEBI" id="CHEBI:30616"/>
        <dbReference type="ChEBI" id="CHEBI:43474"/>
        <dbReference type="ChEBI" id="CHEBI:456216"/>
    </reaction>
    <physiologicalReaction direction="left-to-right" evidence="26">
        <dbReference type="Rhea" id="RHEA:66745"/>
    </physiologicalReaction>
</comment>
<dbReference type="Gene3D" id="1.20.1560.10">
    <property type="entry name" value="ABC transporter type 1, transmembrane domain"/>
    <property type="match status" value="2"/>
</dbReference>
<dbReference type="Proteomes" id="UP000824219">
    <property type="component" value="Linkage Group LG14"/>
</dbReference>
<evidence type="ECO:0000256" key="12">
    <source>
        <dbReference type="ARBA" id="ARBA00022741"/>
    </source>
</evidence>
<dbReference type="SUPFAM" id="SSF90123">
    <property type="entry name" value="ABC transporter transmembrane region"/>
    <property type="match status" value="2"/>
</dbReference>
<dbReference type="FunFam" id="3.40.50.300:FF:000605">
    <property type="entry name" value="multidrug resistance-associated protein 5 isoform X1"/>
    <property type="match status" value="1"/>
</dbReference>
<dbReference type="SMART" id="SM00382">
    <property type="entry name" value="AAA"/>
    <property type="match status" value="2"/>
</dbReference>
<keyword evidence="14" id="KW-0067">ATP-binding</keyword>
<keyword evidence="11" id="KW-0677">Repeat</keyword>
<evidence type="ECO:0000256" key="22">
    <source>
        <dbReference type="ARBA" id="ARBA00050661"/>
    </source>
</evidence>
<gene>
    <name evidence="34" type="ORF">KOW79_012451</name>
</gene>
<evidence type="ECO:0000256" key="23">
    <source>
        <dbReference type="ARBA" id="ARBA00050745"/>
    </source>
</evidence>
<dbReference type="GO" id="GO:0016324">
    <property type="term" value="C:apical plasma membrane"/>
    <property type="evidence" value="ECO:0007669"/>
    <property type="project" value="UniProtKB-SubCell"/>
</dbReference>
<dbReference type="Pfam" id="PF00005">
    <property type="entry name" value="ABC_tran"/>
    <property type="match status" value="2"/>
</dbReference>
<feature type="transmembrane region" description="Helical" evidence="31">
    <location>
        <begin position="1062"/>
        <end position="1082"/>
    </location>
</feature>
<comment type="catalytic activity">
    <reaction evidence="24">
        <text>3',5'-cyclic AMP(in) + ATP + H2O = 3',5'-cyclic AMP(out) + ADP + phosphate + H(+)</text>
        <dbReference type="Rhea" id="RHEA:66184"/>
        <dbReference type="ChEBI" id="CHEBI:15377"/>
        <dbReference type="ChEBI" id="CHEBI:15378"/>
        <dbReference type="ChEBI" id="CHEBI:30616"/>
        <dbReference type="ChEBI" id="CHEBI:43474"/>
        <dbReference type="ChEBI" id="CHEBI:58165"/>
        <dbReference type="ChEBI" id="CHEBI:456216"/>
    </reaction>
    <physiologicalReaction direction="left-to-right" evidence="24">
        <dbReference type="Rhea" id="RHEA:66185"/>
    </physiologicalReaction>
</comment>
<accession>A0A9D3NNX6</accession>
<comment type="catalytic activity">
    <reaction evidence="23">
        <text>N-acetyl-L-aspartyl-L-glutamate(in) + ATP + H2O = N-acetyl-L-aspartyl-L-glutamate(out) + ADP + phosphate + H(+)</text>
        <dbReference type="Rhea" id="RHEA:66728"/>
        <dbReference type="ChEBI" id="CHEBI:15377"/>
        <dbReference type="ChEBI" id="CHEBI:15378"/>
        <dbReference type="ChEBI" id="CHEBI:30616"/>
        <dbReference type="ChEBI" id="CHEBI:43474"/>
        <dbReference type="ChEBI" id="CHEBI:76931"/>
        <dbReference type="ChEBI" id="CHEBI:456216"/>
    </reaction>
    <physiologicalReaction direction="left-to-right" evidence="23">
        <dbReference type="Rhea" id="RHEA:66729"/>
    </physiologicalReaction>
</comment>
<dbReference type="FunFam" id="1.20.1560.10:FF:000012">
    <property type="entry name" value="ATP binding cassette subfamily C member 5"/>
    <property type="match status" value="1"/>
</dbReference>
<dbReference type="PROSITE" id="PS00211">
    <property type="entry name" value="ABC_TRANSPORTER_1"/>
    <property type="match status" value="2"/>
</dbReference>
<evidence type="ECO:0000256" key="25">
    <source>
        <dbReference type="ARBA" id="ARBA00052576"/>
    </source>
</evidence>
<dbReference type="GO" id="GO:0016887">
    <property type="term" value="F:ATP hydrolysis activity"/>
    <property type="evidence" value="ECO:0007669"/>
    <property type="project" value="InterPro"/>
</dbReference>
<keyword evidence="15" id="KW-1278">Translocase</keyword>
<dbReference type="InterPro" id="IPR011527">
    <property type="entry name" value="ABC1_TM_dom"/>
</dbReference>
<feature type="transmembrane region" description="Helical" evidence="31">
    <location>
        <begin position="177"/>
        <end position="202"/>
    </location>
</feature>
<dbReference type="OrthoDB" id="6500128at2759"/>
<dbReference type="EMBL" id="JAHKSW010000014">
    <property type="protein sequence ID" value="KAG7324435.1"/>
    <property type="molecule type" value="Genomic_DNA"/>
</dbReference>
<sequence>MHPDAFQAAVQVEGLPLSCPETQADLVEDDLDYGTKRQGKYHQSLQLLKPFRITHKHQHPVDNAGLFSFMTLHWLTPLAWKAHKASSLVMEDIWGLSCHEASETNFHRLQSLWHAELKEKGRDGASLRRVFWRFCRTRFLVALLFLLIFTVTSFIGPALLIRALLEYAQSSEVWLPYGLALVGGIFFTELIRSWTIAFVWAINYRTAARLRGAALTFAFDKILRLRSTKDISTGELINICSSDGQRLFDAVLAACLLGGGPLMGLLTMCYNIYFLGPTAIVGSMTFIIFYPLMMLASRLTAHFRKKCVVVTDRRVRLMNEILSSIKFIKMYCWESAFTRNVQKVRAEERKILEKGSLVHSLTTGVAPVIVVVASVCTFTLHMALGNDLTAAQAFTVVAVFNSMTFSLKITPLAVRGLSEATVAVKRFQGLFMMEDQEEILDKMEDPDNAVEFRDATLAWNKAQPPPAKSVKPQPDRKRRGMRQVLRREKLSLYINSEDEKAKGQEPNAERLLTHMEQESPQSTISSTQSVRPPLHKTLHRVQLSVRKGALVGVCGAVGSGKSSLLSALLGQMTLLGGSVAAKGGFAYTTQQAWILNSSLRENILFGKDYVEEKYNAVLEACCLIPDISELPHGDMTEIGERGVNLSGGQKQRVSLARALYSDRPILLLDDPLSAVDAHVASHLFHNAIRSAAGEKTVIFVTHQLQYLAECDEVVFMKDGQIAEQGTHDQLVARGRDYAMLITSGQQENLVRKNLKNQQGGEETDSALCASVISTAAKQPTESTRGDQLMQDEEKGQGAVTWAVYATYIKAAGGPLALVINILFFLLTTGSIALSDWWLSHWINQSSGNMTVLQGNETVVSTSMKLNPHIQYYSTIYALSMGVVIFFKSMRGIVLIKCTLRAASALHDKLFKTLLLSPMRFFDTTPLGRILNRFSKDMDEVDVRLNIHLELLLQNLTLVLFCLGVVSAVFPWFLFSIIPLAAFFYILSHIASVLIRELKRLENISQSPFTSHLTSSLQGLSTIHAYNRGPDFLRRYWELLDTNQAAFYLFNCAMRWLAVRLDLISIILTTVVALMIVIMHGHISPAYSGLAISYAVQLTGLFQFTVRLLSEIGARFTSVERIDHYIKNLEREAPQQIKDASAPASDWPLKGSISFQDVEMRYRPELPLALKNITFDVLPEEKVGIVGRTGSGKSSLGVVLFRLVELSGGSIIIDGVNIAHIGLEALRSKLSVIPQEPVLFLGTVRSNLDPWGQYTDAQVWDALERTHIKEMVSQLPHGFDSEVTENGENFSVGERQLLCVARALLKHSKILVLDEATAAIDTETDRLIQDTIRTSFIGCTMLVIAHRLNTVLTCDKVLVLDQGQILEFDSPSNLLANQSSYFHAMVEANKTVGHSGGI</sequence>
<feature type="transmembrane region" description="Helical" evidence="31">
    <location>
        <begin position="139"/>
        <end position="165"/>
    </location>
</feature>
<evidence type="ECO:0000256" key="8">
    <source>
        <dbReference type="ARBA" id="ARBA00022475"/>
    </source>
</evidence>